<name>A0A517QYP1_9PLAN</name>
<evidence type="ECO:0000259" key="2">
    <source>
        <dbReference type="Pfam" id="PF09423"/>
    </source>
</evidence>
<organism evidence="3 4">
    <name type="scientific">Stratiformator vulcanicus</name>
    <dbReference type="NCBI Taxonomy" id="2527980"/>
    <lineage>
        <taxon>Bacteria</taxon>
        <taxon>Pseudomonadati</taxon>
        <taxon>Planctomycetota</taxon>
        <taxon>Planctomycetia</taxon>
        <taxon>Planctomycetales</taxon>
        <taxon>Planctomycetaceae</taxon>
        <taxon>Stratiformator</taxon>
    </lineage>
</organism>
<sequence precursor="true">MHRLIARYLALTAFCFSTSLVHAAEPPWVNPAYGVMVGEVTSNSAIVQAQLTAGRFIGRGSLTDGAGRFTLYERRGQFDLKKTAESGVLKVTKADDGSITKHIFRGLRPSTQYVVAFSCAGTVKTLLMPDLHNTPGSASSRFKTLPESTEKAASSFVVVTGMNYAKFHGDPTLNIAEQKKLNAGQLGGPYTGSDKRKGYPALETIKNLKPDFFVGTGDNVYYDTPTKPRAKTKEEMRAKWHQQFAQPRYRGLFASVPTYWEVDDHDYRYNDSDNTGSKEPSPELGKEVLLEQLPIVPDDDPDAKTYRTHRVGKDLQIWLTENRFYRSPNKMPDGPEKTIWGQEQQEWLKKTLAESDATFKILISPTPMIGPDDAYKTDNHTNPGGFRHERDQFFGWLMKEGLLDRNFYIVCGDRHWQYHSVHPSGVEEFSCGALVDANARLGRKPGDPKSTDPEGLIEQPYYQTPASGGFLNVRVEPAEEDTPAKLHFVFLDEHGKELYRETKTPGTKN</sequence>
<evidence type="ECO:0000256" key="1">
    <source>
        <dbReference type="SAM" id="SignalP"/>
    </source>
</evidence>
<reference evidence="3 4" key="1">
    <citation type="submission" date="2019-02" db="EMBL/GenBank/DDBJ databases">
        <title>Deep-cultivation of Planctomycetes and their phenomic and genomic characterization uncovers novel biology.</title>
        <authorList>
            <person name="Wiegand S."/>
            <person name="Jogler M."/>
            <person name="Boedeker C."/>
            <person name="Pinto D."/>
            <person name="Vollmers J."/>
            <person name="Rivas-Marin E."/>
            <person name="Kohn T."/>
            <person name="Peeters S.H."/>
            <person name="Heuer A."/>
            <person name="Rast P."/>
            <person name="Oberbeckmann S."/>
            <person name="Bunk B."/>
            <person name="Jeske O."/>
            <person name="Meyerdierks A."/>
            <person name="Storesund J.E."/>
            <person name="Kallscheuer N."/>
            <person name="Luecker S."/>
            <person name="Lage O.M."/>
            <person name="Pohl T."/>
            <person name="Merkel B.J."/>
            <person name="Hornburger P."/>
            <person name="Mueller R.-W."/>
            <person name="Bruemmer F."/>
            <person name="Labrenz M."/>
            <person name="Spormann A.M."/>
            <person name="Op den Camp H."/>
            <person name="Overmann J."/>
            <person name="Amann R."/>
            <person name="Jetten M.S.M."/>
            <person name="Mascher T."/>
            <person name="Medema M.H."/>
            <person name="Devos D.P."/>
            <person name="Kaster A.-K."/>
            <person name="Ovreas L."/>
            <person name="Rohde M."/>
            <person name="Galperin M.Y."/>
            <person name="Jogler C."/>
        </authorList>
    </citation>
    <scope>NUCLEOTIDE SEQUENCE [LARGE SCALE GENOMIC DNA]</scope>
    <source>
        <strain evidence="3 4">Pan189</strain>
    </source>
</reference>
<feature type="chain" id="PRO_5021969304" evidence="1">
    <location>
        <begin position="24"/>
        <end position="509"/>
    </location>
</feature>
<keyword evidence="4" id="KW-1185">Reference proteome</keyword>
<accession>A0A517QYP1</accession>
<dbReference type="PANTHER" id="PTHR43606">
    <property type="entry name" value="PHOSPHATASE, PUTATIVE (AFU_ORTHOLOGUE AFUA_6G08710)-RELATED"/>
    <property type="match status" value="1"/>
</dbReference>
<dbReference type="OrthoDB" id="9783365at2"/>
<dbReference type="Gene3D" id="3.60.21.70">
    <property type="entry name" value="PhoD-like phosphatase"/>
    <property type="match status" value="1"/>
</dbReference>
<dbReference type="InterPro" id="IPR018946">
    <property type="entry name" value="PhoD-like_MPP"/>
</dbReference>
<dbReference type="InterPro" id="IPR029052">
    <property type="entry name" value="Metallo-depent_PP-like"/>
</dbReference>
<protein>
    <submittedName>
        <fullName evidence="3">PhoD-like phosphatase</fullName>
    </submittedName>
</protein>
<dbReference type="InterPro" id="IPR052900">
    <property type="entry name" value="Phospholipid_Metab_Enz"/>
</dbReference>
<dbReference type="Proteomes" id="UP000317318">
    <property type="component" value="Chromosome"/>
</dbReference>
<gene>
    <name evidence="3" type="ORF">Pan189_11400</name>
</gene>
<feature type="domain" description="PhoD-like phosphatase metallophosphatase" evidence="2">
    <location>
        <begin position="197"/>
        <end position="431"/>
    </location>
</feature>
<dbReference type="PANTHER" id="PTHR43606:SF1">
    <property type="entry name" value="PHOD-LIKE PHOSPHATASE METALLOPHOSPHATASE DOMAIN-CONTAINING PROTEIN"/>
    <property type="match status" value="1"/>
</dbReference>
<dbReference type="AlphaFoldDB" id="A0A517QYP1"/>
<dbReference type="InterPro" id="IPR038607">
    <property type="entry name" value="PhoD-like_sf"/>
</dbReference>
<evidence type="ECO:0000313" key="3">
    <source>
        <dbReference type="EMBL" id="QDT36777.1"/>
    </source>
</evidence>
<dbReference type="CDD" id="cd07389">
    <property type="entry name" value="MPP_PhoD"/>
    <property type="match status" value="1"/>
</dbReference>
<dbReference type="SUPFAM" id="SSF56300">
    <property type="entry name" value="Metallo-dependent phosphatases"/>
    <property type="match status" value="1"/>
</dbReference>
<evidence type="ECO:0000313" key="4">
    <source>
        <dbReference type="Proteomes" id="UP000317318"/>
    </source>
</evidence>
<keyword evidence="1" id="KW-0732">Signal</keyword>
<dbReference type="EMBL" id="CP036268">
    <property type="protein sequence ID" value="QDT36777.1"/>
    <property type="molecule type" value="Genomic_DNA"/>
</dbReference>
<dbReference type="KEGG" id="svp:Pan189_11400"/>
<feature type="signal peptide" evidence="1">
    <location>
        <begin position="1"/>
        <end position="23"/>
    </location>
</feature>
<proteinExistence type="predicted"/>
<dbReference type="Pfam" id="PF09423">
    <property type="entry name" value="PhoD"/>
    <property type="match status" value="1"/>
</dbReference>